<dbReference type="InterPro" id="IPR005380">
    <property type="entry name" value="XS_domain"/>
</dbReference>
<dbReference type="EMBL" id="KN649948">
    <property type="protein sequence ID" value="KHN32844.1"/>
    <property type="molecule type" value="Genomic_DNA"/>
</dbReference>
<dbReference type="Proteomes" id="UP000053555">
    <property type="component" value="Unassembled WGS sequence"/>
</dbReference>
<gene>
    <name evidence="3" type="ORF">glysoja_048275</name>
</gene>
<dbReference type="PANTHER" id="PTHR21596:SF77">
    <property type="entry name" value="XH_XS DOMAIN PROTEIN"/>
    <property type="match status" value="1"/>
</dbReference>
<sequence length="393" mass="46031">MASSSDERYVWPWTGIVANIFGKPKHEPVECDSMYWLRKFEQYKLEEAYVLHCAEDPTGYVVLEFGTEWTGFTQMMKLDTDFLVDHHGKKDYYESRKMGYSSGLFGWRAQAECAQAEDYNSEGLVGNFLRQKAELKTTSMVAQESLNEKTETLDHLYGEIGSVNKKISDMESKYIEYYMSLDRMMKEIEKKRDLLHQTHDHVNCAPVLKSIVMRGREITYKAMEKNKKLQQEIDTMNDELDRWCQQLIEQEKSTIQQRRKFEEEKKSMEKKAVSDALLKLEKEMGNEQNLNLEIAELEEQLKVLKCVNSEEANHENKRKIEIEEIEEKLEDMIFDMSVKDDENQALKKKEQEAKSELEDARQQIIKELPRFLKGVTKIQIKKFGEVSGLGSEC</sequence>
<organism evidence="3">
    <name type="scientific">Glycine soja</name>
    <name type="common">Wild soybean</name>
    <dbReference type="NCBI Taxonomy" id="3848"/>
    <lineage>
        <taxon>Eukaryota</taxon>
        <taxon>Viridiplantae</taxon>
        <taxon>Streptophyta</taxon>
        <taxon>Embryophyta</taxon>
        <taxon>Tracheophyta</taxon>
        <taxon>Spermatophyta</taxon>
        <taxon>Magnoliopsida</taxon>
        <taxon>eudicotyledons</taxon>
        <taxon>Gunneridae</taxon>
        <taxon>Pentapetalae</taxon>
        <taxon>rosids</taxon>
        <taxon>fabids</taxon>
        <taxon>Fabales</taxon>
        <taxon>Fabaceae</taxon>
        <taxon>Papilionoideae</taxon>
        <taxon>50 kb inversion clade</taxon>
        <taxon>NPAAA clade</taxon>
        <taxon>indigoferoid/millettioid clade</taxon>
        <taxon>Phaseoleae</taxon>
        <taxon>Glycine</taxon>
        <taxon>Glycine subgen. Soja</taxon>
    </lineage>
</organism>
<feature type="domain" description="XS" evidence="2">
    <location>
        <begin position="6"/>
        <end position="112"/>
    </location>
</feature>
<dbReference type="InterPro" id="IPR038588">
    <property type="entry name" value="XS_domain_sf"/>
</dbReference>
<dbReference type="GO" id="GO:0080188">
    <property type="term" value="P:gene silencing by siRNA-directed DNA methylation"/>
    <property type="evidence" value="ECO:0007669"/>
    <property type="project" value="InterPro"/>
</dbReference>
<dbReference type="AlphaFoldDB" id="A0A0B2RKJ9"/>
<proteinExistence type="predicted"/>
<dbReference type="Gene3D" id="3.30.70.2890">
    <property type="entry name" value="XS domain"/>
    <property type="match status" value="1"/>
</dbReference>
<dbReference type="Pfam" id="PF03468">
    <property type="entry name" value="XS"/>
    <property type="match status" value="1"/>
</dbReference>
<reference evidence="3" key="1">
    <citation type="submission" date="2014-07" db="EMBL/GenBank/DDBJ databases">
        <title>Identification of a novel salt tolerance gene in wild soybean by whole-genome sequencing.</title>
        <authorList>
            <person name="Lam H.-M."/>
            <person name="Qi X."/>
            <person name="Li M.-W."/>
            <person name="Liu X."/>
            <person name="Xie M."/>
            <person name="Ni M."/>
            <person name="Xu X."/>
        </authorList>
    </citation>
    <scope>NUCLEOTIDE SEQUENCE [LARGE SCALE GENOMIC DNA]</scope>
    <source>
        <tissue evidence="3">Root</tissue>
    </source>
</reference>
<dbReference type="PANTHER" id="PTHR21596">
    <property type="entry name" value="RIBONUCLEASE P SUBUNIT P38"/>
    <property type="match status" value="1"/>
</dbReference>
<keyword evidence="1" id="KW-0175">Coiled coil</keyword>
<evidence type="ECO:0000256" key="1">
    <source>
        <dbReference type="SAM" id="Coils"/>
    </source>
</evidence>
<feature type="coiled-coil region" evidence="1">
    <location>
        <begin position="219"/>
        <end position="367"/>
    </location>
</feature>
<name>A0A0B2RKJ9_GLYSO</name>
<evidence type="ECO:0000313" key="3">
    <source>
        <dbReference type="EMBL" id="KHN32844.1"/>
    </source>
</evidence>
<protein>
    <recommendedName>
        <fullName evidence="2">XS domain-containing protein</fullName>
    </recommendedName>
</protein>
<evidence type="ECO:0000259" key="2">
    <source>
        <dbReference type="Pfam" id="PF03468"/>
    </source>
</evidence>
<accession>A0A0B2RKJ9</accession>
<dbReference type="InterPro" id="IPR045177">
    <property type="entry name" value="FDM1-5/IDN2"/>
</dbReference>